<feature type="domain" description="N-acetyltransferase" evidence="1">
    <location>
        <begin position="20"/>
        <end position="187"/>
    </location>
</feature>
<sequence length="192" mass="20412">MSTPGTVAHVRTAPGPLTEVTLRDGTAALIWPLLDNDHDLLRAGYAELSAASRQRRFLAPVPELSDAVLRLLVDGVDGVDHLALLLTVLPEEEPARPVGVGRLVRYPDERSVADVAVTVTDAWHGRGVGGALMTALLARRPADVTRLRTTVAADNRASLAMLSRHGTTRTYRDGPGVLGVEVGDLVAPAPRQ</sequence>
<evidence type="ECO:0000259" key="1">
    <source>
        <dbReference type="PROSITE" id="PS51186"/>
    </source>
</evidence>
<proteinExistence type="predicted"/>
<dbReference type="InterPro" id="IPR016181">
    <property type="entry name" value="Acyl_CoA_acyltransferase"/>
</dbReference>
<name>A0ABV3XG79_9ACTN</name>
<comment type="caution">
    <text evidence="2">The sequence shown here is derived from an EMBL/GenBank/DDBJ whole genome shotgun (WGS) entry which is preliminary data.</text>
</comment>
<dbReference type="EMBL" id="JBFNXQ010000027">
    <property type="protein sequence ID" value="MEX5718820.1"/>
    <property type="molecule type" value="Genomic_DNA"/>
</dbReference>
<reference evidence="2 3" key="1">
    <citation type="submission" date="2024-06" db="EMBL/GenBank/DDBJ databases">
        <title>Draft genome sequence of Geodermatophilus badlandi, a novel member of the Geodermatophilaceae isolated from badland sedimentary rocks in the Red desert, Wyoming, USA.</title>
        <authorList>
            <person name="Ben Tekaya S."/>
            <person name="Nouioui I."/>
            <person name="Flores G.M."/>
            <person name="Shaal M.N."/>
            <person name="Bredoire F."/>
            <person name="Basile F."/>
            <person name="Van Diepen L."/>
            <person name="Ward N.L."/>
        </authorList>
    </citation>
    <scope>NUCLEOTIDE SEQUENCE [LARGE SCALE GENOMIC DNA]</scope>
    <source>
        <strain evidence="2 3">WL48A</strain>
    </source>
</reference>
<dbReference type="CDD" id="cd04301">
    <property type="entry name" value="NAT_SF"/>
    <property type="match status" value="1"/>
</dbReference>
<dbReference type="Proteomes" id="UP001560045">
    <property type="component" value="Unassembled WGS sequence"/>
</dbReference>
<dbReference type="PROSITE" id="PS51186">
    <property type="entry name" value="GNAT"/>
    <property type="match status" value="1"/>
</dbReference>
<evidence type="ECO:0000313" key="3">
    <source>
        <dbReference type="Proteomes" id="UP001560045"/>
    </source>
</evidence>
<accession>A0ABV3XG79</accession>
<evidence type="ECO:0000313" key="2">
    <source>
        <dbReference type="EMBL" id="MEX5718820.1"/>
    </source>
</evidence>
<dbReference type="Pfam" id="PF00583">
    <property type="entry name" value="Acetyltransf_1"/>
    <property type="match status" value="1"/>
</dbReference>
<keyword evidence="3" id="KW-1185">Reference proteome</keyword>
<protein>
    <submittedName>
        <fullName evidence="2">N-acetyltransferase family protein</fullName>
    </submittedName>
</protein>
<dbReference type="RefSeq" id="WP_369206050.1">
    <property type="nucleotide sequence ID" value="NZ_JBFNXQ010000027.1"/>
</dbReference>
<dbReference type="InterPro" id="IPR000182">
    <property type="entry name" value="GNAT_dom"/>
</dbReference>
<organism evidence="2 3">
    <name type="scientific">Geodermatophilus maliterrae</name>
    <dbReference type="NCBI Taxonomy" id="3162531"/>
    <lineage>
        <taxon>Bacteria</taxon>
        <taxon>Bacillati</taxon>
        <taxon>Actinomycetota</taxon>
        <taxon>Actinomycetes</taxon>
        <taxon>Geodermatophilales</taxon>
        <taxon>Geodermatophilaceae</taxon>
        <taxon>Geodermatophilus</taxon>
    </lineage>
</organism>
<gene>
    <name evidence="2" type="ORF">ABQ292_10665</name>
</gene>
<dbReference type="Gene3D" id="3.40.630.30">
    <property type="match status" value="1"/>
</dbReference>
<dbReference type="SUPFAM" id="SSF55729">
    <property type="entry name" value="Acyl-CoA N-acyltransferases (Nat)"/>
    <property type="match status" value="1"/>
</dbReference>